<dbReference type="PANTHER" id="PTHR23070">
    <property type="entry name" value="BCS1 AAA-TYPE ATPASE"/>
    <property type="match status" value="1"/>
</dbReference>
<evidence type="ECO:0000256" key="2">
    <source>
        <dbReference type="SAM" id="MobiDB-lite"/>
    </source>
</evidence>
<keyword evidence="3" id="KW-0812">Transmembrane</keyword>
<feature type="transmembrane region" description="Helical" evidence="3">
    <location>
        <begin position="6"/>
        <end position="27"/>
    </location>
</feature>
<dbReference type="GO" id="GO:0016887">
    <property type="term" value="F:ATP hydrolysis activity"/>
    <property type="evidence" value="ECO:0007669"/>
    <property type="project" value="InterPro"/>
</dbReference>
<dbReference type="Gene3D" id="3.40.50.300">
    <property type="entry name" value="P-loop containing nucleotide triphosphate hydrolases"/>
    <property type="match status" value="1"/>
</dbReference>
<protein>
    <submittedName>
        <fullName evidence="5">Putative AAA+ family ATPase</fullName>
    </submittedName>
</protein>
<dbReference type="InterPro" id="IPR003959">
    <property type="entry name" value="ATPase_AAA_core"/>
</dbReference>
<dbReference type="InterPro" id="IPR003960">
    <property type="entry name" value="ATPase_AAA_CS"/>
</dbReference>
<organism evidence="5">
    <name type="scientific">Terrestrivirus sp</name>
    <dbReference type="NCBI Taxonomy" id="2487775"/>
    <lineage>
        <taxon>Viruses</taxon>
        <taxon>Varidnaviria</taxon>
        <taxon>Bamfordvirae</taxon>
        <taxon>Nucleocytoviricota</taxon>
        <taxon>Megaviricetes</taxon>
        <taxon>Imitervirales</taxon>
        <taxon>Mimiviridae</taxon>
        <taxon>Klosneuvirinae</taxon>
    </lineage>
</organism>
<evidence type="ECO:0000256" key="3">
    <source>
        <dbReference type="SAM" id="Phobius"/>
    </source>
</evidence>
<dbReference type="InterPro" id="IPR003593">
    <property type="entry name" value="AAA+_ATPase"/>
</dbReference>
<keyword evidence="3" id="KW-0472">Membrane</keyword>
<feature type="compositionally biased region" description="Low complexity" evidence="2">
    <location>
        <begin position="381"/>
        <end position="410"/>
    </location>
</feature>
<keyword evidence="3" id="KW-1133">Transmembrane helix</keyword>
<gene>
    <name evidence="5" type="ORF">Terrestrivirus5_91</name>
</gene>
<evidence type="ECO:0000259" key="4">
    <source>
        <dbReference type="SMART" id="SM00382"/>
    </source>
</evidence>
<reference evidence="5" key="1">
    <citation type="submission" date="2018-10" db="EMBL/GenBank/DDBJ databases">
        <title>Hidden diversity of soil giant viruses.</title>
        <authorList>
            <person name="Schulz F."/>
            <person name="Alteio L."/>
            <person name="Goudeau D."/>
            <person name="Ryan E.M."/>
            <person name="Malmstrom R.R."/>
            <person name="Blanchard J."/>
            <person name="Woyke T."/>
        </authorList>
    </citation>
    <scope>NUCLEOTIDE SEQUENCE</scope>
    <source>
        <strain evidence="5">TEV1</strain>
    </source>
</reference>
<comment type="similarity">
    <text evidence="1">Belongs to the AAA ATPase family. BCS1 subfamily.</text>
</comment>
<proteinExistence type="inferred from homology"/>
<sequence>MNSIKTQYALLDVVLIIIVMASMGLISDLIKKGFDKMSTAISNFSTSKKKSMIIISVTTRATGENTYDYAIDIPKQYLAILFYMYKNNIDPKYIRQINNQKYISMAGLTNENKMDVIKRNEENKYKYFLSYPYEIKINNDVRLRSECIKDEMKSDDKSTYRNGSGVVTYNLELYSYTLDSYQLKRTLYEWVEEYEIYLRKMNNNKLFYLIYDKYEEKERESIESKISQNYNGSNKRPTRLVPTFEIHDFVTNKSFNNIFFEGKDLLKKKLDIFINTKNNYERLGQQYSLGLLFHGKPGCGKTSTIKAIAKYTGRNVVSVSLSQIKTFKELRDAFFTEEYESINLSFDKKIIVFEDIDCMADIIKDRKHKNIKNKDKNTDFNSDNLNNLNNSNNSDNLDNSSNSNNSNNLDPNQPIIDTKTIALMGAISSKFDKMRMDDSINEKDQKITLSDFLNLMDGVLEQPGRIVIMTSNYPERIDKALLRFGRIDLKMEFKLCNKEIAKQIIEHYYETKLSSNLEITPYRFSPTDILELCFKCETVHEFIEKLYESDKNFEQNNQSDQSDQSDHSDQSDSIKNIYAENRLFDLDKFYENKKNTNEIKFDVS</sequence>
<evidence type="ECO:0000313" key="5">
    <source>
        <dbReference type="EMBL" id="AYV76269.1"/>
    </source>
</evidence>
<feature type="domain" description="AAA+ ATPase" evidence="4">
    <location>
        <begin position="287"/>
        <end position="497"/>
    </location>
</feature>
<dbReference type="Pfam" id="PF00004">
    <property type="entry name" value="AAA"/>
    <property type="match status" value="2"/>
</dbReference>
<feature type="region of interest" description="Disordered" evidence="2">
    <location>
        <begin position="372"/>
        <end position="414"/>
    </location>
</feature>
<dbReference type="SUPFAM" id="SSF52540">
    <property type="entry name" value="P-loop containing nucleoside triphosphate hydrolases"/>
    <property type="match status" value="1"/>
</dbReference>
<dbReference type="GO" id="GO:0005524">
    <property type="term" value="F:ATP binding"/>
    <property type="evidence" value="ECO:0007669"/>
    <property type="project" value="InterPro"/>
</dbReference>
<dbReference type="PROSITE" id="PS00674">
    <property type="entry name" value="AAA"/>
    <property type="match status" value="1"/>
</dbReference>
<dbReference type="EMBL" id="MK071983">
    <property type="protein sequence ID" value="AYV76269.1"/>
    <property type="molecule type" value="Genomic_DNA"/>
</dbReference>
<accession>A0A3G4ZS58</accession>
<evidence type="ECO:0000256" key="1">
    <source>
        <dbReference type="ARBA" id="ARBA00007448"/>
    </source>
</evidence>
<dbReference type="InterPro" id="IPR050747">
    <property type="entry name" value="Mitochondrial_chaperone_BCS1"/>
</dbReference>
<name>A0A3G4ZS58_9VIRU</name>
<dbReference type="SMART" id="SM00382">
    <property type="entry name" value="AAA"/>
    <property type="match status" value="1"/>
</dbReference>
<dbReference type="InterPro" id="IPR027417">
    <property type="entry name" value="P-loop_NTPase"/>
</dbReference>